<dbReference type="Gene3D" id="1.10.630.10">
    <property type="entry name" value="Cytochrome P450"/>
    <property type="match status" value="1"/>
</dbReference>
<keyword evidence="7" id="KW-0472">Membrane</keyword>
<gene>
    <name evidence="8" type="ORF">PG991_001029</name>
</gene>
<dbReference type="InterPro" id="IPR050529">
    <property type="entry name" value="CYP450_sterol_14alpha_dmase"/>
</dbReference>
<organism evidence="8 9">
    <name type="scientific">Apiospora marii</name>
    <dbReference type="NCBI Taxonomy" id="335849"/>
    <lineage>
        <taxon>Eukaryota</taxon>
        <taxon>Fungi</taxon>
        <taxon>Dikarya</taxon>
        <taxon>Ascomycota</taxon>
        <taxon>Pezizomycotina</taxon>
        <taxon>Sordariomycetes</taxon>
        <taxon>Xylariomycetidae</taxon>
        <taxon>Amphisphaeriales</taxon>
        <taxon>Apiosporaceae</taxon>
        <taxon>Apiospora</taxon>
    </lineage>
</organism>
<dbReference type="PANTHER" id="PTHR24304">
    <property type="entry name" value="CYTOCHROME P450 FAMILY 7"/>
    <property type="match status" value="1"/>
</dbReference>
<keyword evidence="6" id="KW-0503">Monooxygenase</keyword>
<dbReference type="SUPFAM" id="SSF48264">
    <property type="entry name" value="Cytochrome P450"/>
    <property type="match status" value="1"/>
</dbReference>
<dbReference type="PANTHER" id="PTHR24304:SF2">
    <property type="entry name" value="24-HYDROXYCHOLESTEROL 7-ALPHA-HYDROXYLASE"/>
    <property type="match status" value="1"/>
</dbReference>
<evidence type="ECO:0000313" key="9">
    <source>
        <dbReference type="Proteomes" id="UP001396898"/>
    </source>
</evidence>
<dbReference type="InterPro" id="IPR036396">
    <property type="entry name" value="Cyt_P450_sf"/>
</dbReference>
<comment type="similarity">
    <text evidence="2">Belongs to the cytochrome P450 family.</text>
</comment>
<keyword evidence="7" id="KW-1133">Transmembrane helix</keyword>
<reference evidence="8 9" key="1">
    <citation type="submission" date="2023-01" db="EMBL/GenBank/DDBJ databases">
        <title>Analysis of 21 Apiospora genomes using comparative genomics revels a genus with tremendous synthesis potential of carbohydrate active enzymes and secondary metabolites.</title>
        <authorList>
            <person name="Sorensen T."/>
        </authorList>
    </citation>
    <scope>NUCLEOTIDE SEQUENCE [LARGE SCALE GENOMIC DNA]</scope>
    <source>
        <strain evidence="8 9">CBS 20057</strain>
    </source>
</reference>
<protein>
    <recommendedName>
        <fullName evidence="10">Cytochrome P450</fullName>
    </recommendedName>
</protein>
<dbReference type="Proteomes" id="UP001396898">
    <property type="component" value="Unassembled WGS sequence"/>
</dbReference>
<evidence type="ECO:0000313" key="8">
    <source>
        <dbReference type="EMBL" id="KAK8037683.1"/>
    </source>
</evidence>
<evidence type="ECO:0000256" key="3">
    <source>
        <dbReference type="ARBA" id="ARBA00022617"/>
    </source>
</evidence>
<evidence type="ECO:0008006" key="10">
    <source>
        <dbReference type="Google" id="ProtNLM"/>
    </source>
</evidence>
<comment type="cofactor">
    <cofactor evidence="1">
        <name>heme</name>
        <dbReference type="ChEBI" id="CHEBI:30413"/>
    </cofactor>
</comment>
<keyword evidence="4" id="KW-0479">Metal-binding</keyword>
<evidence type="ECO:0000256" key="6">
    <source>
        <dbReference type="ARBA" id="ARBA00023033"/>
    </source>
</evidence>
<accession>A0ABR1SVZ0</accession>
<feature type="transmembrane region" description="Helical" evidence="7">
    <location>
        <begin position="54"/>
        <end position="75"/>
    </location>
</feature>
<evidence type="ECO:0000256" key="5">
    <source>
        <dbReference type="ARBA" id="ARBA00023004"/>
    </source>
</evidence>
<keyword evidence="9" id="KW-1185">Reference proteome</keyword>
<evidence type="ECO:0000256" key="4">
    <source>
        <dbReference type="ARBA" id="ARBA00022723"/>
    </source>
</evidence>
<dbReference type="InterPro" id="IPR001128">
    <property type="entry name" value="Cyt_P450"/>
</dbReference>
<keyword evidence="5" id="KW-0408">Iron</keyword>
<dbReference type="Pfam" id="PF00067">
    <property type="entry name" value="p450"/>
    <property type="match status" value="1"/>
</dbReference>
<name>A0ABR1SVZ0_9PEZI</name>
<dbReference type="InterPro" id="IPR002403">
    <property type="entry name" value="Cyt_P450_E_grp-IV"/>
</dbReference>
<evidence type="ECO:0000256" key="1">
    <source>
        <dbReference type="ARBA" id="ARBA00001971"/>
    </source>
</evidence>
<comment type="caution">
    <text evidence="8">The sequence shown here is derived from an EMBL/GenBank/DDBJ whole genome shotgun (WGS) entry which is preliminary data.</text>
</comment>
<keyword evidence="6" id="KW-0560">Oxidoreductase</keyword>
<keyword evidence="7" id="KW-0812">Transmembrane</keyword>
<sequence>MDALCFATHSSNATSAGGLPIVSGHFKSRKPSIQAPGCPVPLGLGHAFITWMNVYFWLSLTAIGLLMMFLTYVATTVQFRQAMVDAKCKRVREVPVVPYWIPLVFHAFGFLNPAGYILKLQKSFASDSPLQLRAGPFRFFVFRSVEHIKAVFRASKRTTNKSTTLFALHNLFGLPKEAKQFFQDDDSGLSLKPRSESRTAPENRINYLINFNVKKYLSSDYLDALDHTNMKMLLRHLNTFEVADDWIDFPDLHAFIQLVIMRPAIEALVGSELLKLCPSFIDDLMTFQQSVPSFLRLVPRWLIPRAYRARKRLLEAIKVWHEHAHGSYDCSRLDSEDPKWEPFFGFILMRARGHYTLDASMTPDARATEDLGLIFAATTNVAISMFWFVFEALKNPVLLRQLKAEVDECITNGNIDGQFKKLATQPLLQSTYAEVLRLYVAVMHSRVAEYESINIAGYTIPRDSYVVMYSRSSALDHKAWEQAGRTLRKPLEEFDAERFLVDADWVRPTLARVRNQPIEELTGGSASACANRRFTVEGLLGLWTPLRWWRPYMPRAALRKASDDFDLCNAGCKIRL</sequence>
<keyword evidence="3" id="KW-0349">Heme</keyword>
<evidence type="ECO:0000256" key="2">
    <source>
        <dbReference type="ARBA" id="ARBA00010617"/>
    </source>
</evidence>
<dbReference type="PRINTS" id="PR00465">
    <property type="entry name" value="EP450IV"/>
</dbReference>
<feature type="transmembrane region" description="Helical" evidence="7">
    <location>
        <begin position="96"/>
        <end position="118"/>
    </location>
</feature>
<dbReference type="EMBL" id="JAQQWI010000002">
    <property type="protein sequence ID" value="KAK8037683.1"/>
    <property type="molecule type" value="Genomic_DNA"/>
</dbReference>
<evidence type="ECO:0000256" key="7">
    <source>
        <dbReference type="SAM" id="Phobius"/>
    </source>
</evidence>
<proteinExistence type="inferred from homology"/>